<dbReference type="Pfam" id="PF00300">
    <property type="entry name" value="His_Phos_1"/>
    <property type="match status" value="1"/>
</dbReference>
<keyword evidence="2 3" id="KW-0378">Hydrolase</keyword>
<comment type="caution">
    <text evidence="5">The sequence shown here is derived from an EMBL/GenBank/DDBJ whole genome shotgun (WGS) entry which is preliminary data.</text>
</comment>
<dbReference type="GO" id="GO:0016787">
    <property type="term" value="F:hydrolase activity"/>
    <property type="evidence" value="ECO:0007669"/>
    <property type="project" value="UniProtKB-KW"/>
</dbReference>
<organism evidence="5 6">
    <name type="scientific">Saccharopolyspora halophila</name>
    <dbReference type="NCBI Taxonomy" id="405551"/>
    <lineage>
        <taxon>Bacteria</taxon>
        <taxon>Bacillati</taxon>
        <taxon>Actinomycetota</taxon>
        <taxon>Actinomycetes</taxon>
        <taxon>Pseudonocardiales</taxon>
        <taxon>Pseudonocardiaceae</taxon>
        <taxon>Saccharopolyspora</taxon>
    </lineage>
</organism>
<dbReference type="CDD" id="cd07067">
    <property type="entry name" value="HP_PGM_like"/>
    <property type="match status" value="1"/>
</dbReference>
<dbReference type="InterPro" id="IPR000086">
    <property type="entry name" value="NUDIX_hydrolase_dom"/>
</dbReference>
<evidence type="ECO:0000256" key="1">
    <source>
        <dbReference type="ARBA" id="ARBA00005582"/>
    </source>
</evidence>
<dbReference type="SUPFAM" id="SSF53254">
    <property type="entry name" value="Phosphoglycerate mutase-like"/>
    <property type="match status" value="1"/>
</dbReference>
<name>A0ABN3GAL7_9PSEU</name>
<comment type="similarity">
    <text evidence="1 3">Belongs to the Nudix hydrolase family.</text>
</comment>
<dbReference type="PROSITE" id="PS00893">
    <property type="entry name" value="NUDIX_BOX"/>
    <property type="match status" value="1"/>
</dbReference>
<dbReference type="InterPro" id="IPR013078">
    <property type="entry name" value="His_Pase_superF_clade-1"/>
</dbReference>
<accession>A0ABN3GAL7</accession>
<dbReference type="Gene3D" id="3.90.79.10">
    <property type="entry name" value="Nucleoside Triphosphate Pyrophosphohydrolase"/>
    <property type="match status" value="1"/>
</dbReference>
<gene>
    <name evidence="5" type="ORF">GCM10009854_25880</name>
</gene>
<dbReference type="Pfam" id="PF00293">
    <property type="entry name" value="NUDIX"/>
    <property type="match status" value="1"/>
</dbReference>
<dbReference type="InterPro" id="IPR020476">
    <property type="entry name" value="Nudix_hydrolase"/>
</dbReference>
<evidence type="ECO:0000313" key="5">
    <source>
        <dbReference type="EMBL" id="GAA2347575.1"/>
    </source>
</evidence>
<dbReference type="PRINTS" id="PR00502">
    <property type="entry name" value="NUDIXFAMILY"/>
</dbReference>
<reference evidence="5 6" key="1">
    <citation type="journal article" date="2019" name="Int. J. Syst. Evol. Microbiol.">
        <title>The Global Catalogue of Microorganisms (GCM) 10K type strain sequencing project: providing services to taxonomists for standard genome sequencing and annotation.</title>
        <authorList>
            <consortium name="The Broad Institute Genomics Platform"/>
            <consortium name="The Broad Institute Genome Sequencing Center for Infectious Disease"/>
            <person name="Wu L."/>
            <person name="Ma J."/>
        </authorList>
    </citation>
    <scope>NUCLEOTIDE SEQUENCE [LARGE SCALE GENOMIC DNA]</scope>
    <source>
        <strain evidence="5 6">JCM 16221</strain>
    </source>
</reference>
<dbReference type="PANTHER" id="PTHR21340">
    <property type="entry name" value="DIADENOSINE 5,5-P1,P4-TETRAPHOSPHATE PYROPHOSPHOHYDROLASE MUTT"/>
    <property type="match status" value="1"/>
</dbReference>
<dbReference type="InterPro" id="IPR020084">
    <property type="entry name" value="NUDIX_hydrolase_CS"/>
</dbReference>
<dbReference type="PROSITE" id="PS51462">
    <property type="entry name" value="NUDIX"/>
    <property type="match status" value="1"/>
</dbReference>
<dbReference type="SMART" id="SM00855">
    <property type="entry name" value="PGAM"/>
    <property type="match status" value="1"/>
</dbReference>
<sequence>MTENPVTDEIETDDPAQPIRAAGAVLWRDGGNGTEVVLVHRPRYDDWSLPKGKLDPGELAAHAAVREIEEETGYSCALGRPLLQVSYEVPDAAGRRPKVVDYFTAKLRGGGEFAPNAEVDELRWLPVEQAHQVLSYAQDRRVLDAFAESLPEIATVLLVRHAKAGKRSEWAGDDVFRPLSESGERQRDALHSLLPLFGPDEVYSAPRVRCEQTVAPTAEDLGIKITNEALFAEESYSADPDAGVRALLHIAARGGTSVVCSQGGVIPDLVTRLADSAGLDLDEVLSRKGSVWVLSFRPDARAGGNGSGPTARLAAAHYLADPLP</sequence>
<protein>
    <submittedName>
        <fullName evidence="5">NUDIX hydrolase</fullName>
    </submittedName>
</protein>
<dbReference type="RefSeq" id="WP_425564668.1">
    <property type="nucleotide sequence ID" value="NZ_BAAARA010000008.1"/>
</dbReference>
<dbReference type="InterPro" id="IPR029033">
    <property type="entry name" value="His_PPase_superfam"/>
</dbReference>
<evidence type="ECO:0000313" key="6">
    <source>
        <dbReference type="Proteomes" id="UP001501218"/>
    </source>
</evidence>
<proteinExistence type="inferred from homology"/>
<evidence type="ECO:0000256" key="2">
    <source>
        <dbReference type="ARBA" id="ARBA00022801"/>
    </source>
</evidence>
<feature type="domain" description="Nudix hydrolase" evidence="4">
    <location>
        <begin position="17"/>
        <end position="148"/>
    </location>
</feature>
<dbReference type="InterPro" id="IPR015797">
    <property type="entry name" value="NUDIX_hydrolase-like_dom_sf"/>
</dbReference>
<dbReference type="Gene3D" id="3.40.50.1240">
    <property type="entry name" value="Phosphoglycerate mutase-like"/>
    <property type="match status" value="1"/>
</dbReference>
<dbReference type="EMBL" id="BAAARA010000008">
    <property type="protein sequence ID" value="GAA2347575.1"/>
    <property type="molecule type" value="Genomic_DNA"/>
</dbReference>
<dbReference type="Proteomes" id="UP001501218">
    <property type="component" value="Unassembled WGS sequence"/>
</dbReference>
<dbReference type="InterPro" id="IPR051325">
    <property type="entry name" value="Nudix_hydrolase_domain"/>
</dbReference>
<dbReference type="SUPFAM" id="SSF55811">
    <property type="entry name" value="Nudix"/>
    <property type="match status" value="1"/>
</dbReference>
<evidence type="ECO:0000256" key="3">
    <source>
        <dbReference type="RuleBase" id="RU003476"/>
    </source>
</evidence>
<dbReference type="CDD" id="cd03673">
    <property type="entry name" value="NUDIX_Ap6A_hydrolase"/>
    <property type="match status" value="1"/>
</dbReference>
<keyword evidence="6" id="KW-1185">Reference proteome</keyword>
<dbReference type="PANTHER" id="PTHR21340:SF0">
    <property type="entry name" value="BIS(5'-NUCLEOSYL)-TETRAPHOSPHATASE [ASYMMETRICAL]"/>
    <property type="match status" value="1"/>
</dbReference>
<evidence type="ECO:0000259" key="4">
    <source>
        <dbReference type="PROSITE" id="PS51462"/>
    </source>
</evidence>